<organism evidence="1 2">
    <name type="scientific">Mycoplasma haemocanis (strain Illinois)</name>
    <dbReference type="NCBI Taxonomy" id="1111676"/>
    <lineage>
        <taxon>Bacteria</taxon>
        <taxon>Bacillati</taxon>
        <taxon>Mycoplasmatota</taxon>
        <taxon>Mollicutes</taxon>
        <taxon>Mycoplasmataceae</taxon>
        <taxon>Mycoplasma</taxon>
    </lineage>
</organism>
<dbReference type="AlphaFoldDB" id="H6N5J4"/>
<dbReference type="EMBL" id="CP003199">
    <property type="protein sequence ID" value="AEW44954.1"/>
    <property type="molecule type" value="Genomic_DNA"/>
</dbReference>
<dbReference type="STRING" id="1111676.MHC_00440"/>
<protein>
    <submittedName>
        <fullName evidence="1">Uncharacterized protein</fullName>
    </submittedName>
</protein>
<dbReference type="KEGG" id="mhe:MHC_00440"/>
<reference evidence="1 2" key="1">
    <citation type="journal article" date="2012" name="J. Bacteriol.">
        <title>Complete genome sequence of Mycoplasma haemocanis strain Illinois.</title>
        <authorList>
            <person name="do Nascimento N.C."/>
            <person name="Guimaraes A.M."/>
            <person name="Santos A.P."/>
            <person name="Sanmiguel P.J."/>
            <person name="Messick J.B."/>
        </authorList>
    </citation>
    <scope>NUCLEOTIDE SEQUENCE [LARGE SCALE GENOMIC DNA]</scope>
    <source>
        <strain evidence="1 2">Illinois</strain>
    </source>
</reference>
<proteinExistence type="predicted"/>
<keyword evidence="2" id="KW-1185">Reference proteome</keyword>
<evidence type="ECO:0000313" key="1">
    <source>
        <dbReference type="EMBL" id="AEW44954.1"/>
    </source>
</evidence>
<gene>
    <name evidence="1" type="ordered locus">MHC_00440</name>
</gene>
<evidence type="ECO:0000313" key="2">
    <source>
        <dbReference type="Proteomes" id="UP000009135"/>
    </source>
</evidence>
<dbReference type="HOGENOM" id="CLU_1459788_0_0_14"/>
<dbReference type="OrthoDB" id="402061at2"/>
<sequence>MFLRIDGTLKVGAAVLIGGFSVAFSFLSNNPYISSSVNRFVGNSSLVGYSEEPRLEENYAPIALNSVEDIRKYAESQGCQFVTEGVDESQVVQEIQQRFIYFCKNGKTIKLTSNELPKLKSNESFDPKTKTIRRQCSMGEMWRRWFGARLSCLSAREKWKLDRDPASYSEYFRRKGTYYFIVRDTD</sequence>
<name>H6N5J4_MYCHN</name>
<accession>H6N5J4</accession>
<dbReference type="Proteomes" id="UP000009135">
    <property type="component" value="Chromosome"/>
</dbReference>